<accession>A0A6A6CW82</accession>
<dbReference type="Pfam" id="PF05347">
    <property type="entry name" value="Complex1_LYR"/>
    <property type="match status" value="1"/>
</dbReference>
<proteinExistence type="predicted"/>
<evidence type="ECO:0000259" key="1">
    <source>
        <dbReference type="Pfam" id="PF05347"/>
    </source>
</evidence>
<dbReference type="OrthoDB" id="3925971at2759"/>
<dbReference type="EMBL" id="ML993583">
    <property type="protein sequence ID" value="KAF2171404.1"/>
    <property type="molecule type" value="Genomic_DNA"/>
</dbReference>
<name>A0A6A6CW82_ZASCE</name>
<dbReference type="Proteomes" id="UP000799537">
    <property type="component" value="Unassembled WGS sequence"/>
</dbReference>
<evidence type="ECO:0000313" key="3">
    <source>
        <dbReference type="Proteomes" id="UP000799537"/>
    </source>
</evidence>
<evidence type="ECO:0000313" key="2">
    <source>
        <dbReference type="EMBL" id="KAF2171404.1"/>
    </source>
</evidence>
<dbReference type="GeneID" id="54564923"/>
<sequence length="289" mass="33873">MPTFLAPHKSGAHRTAAIALYRALLKQSTKLPHQQHHPEIYNLIRRRFRDQKFNTSAKQLKVYFTAGYEAVDVLDGAVRGGREELGRVRGLVEAAREVEGRRREGMRVKEVEGKEKGYHKGEVIVNREKIDLLSRPLPKEKLTGQRKVPVLVDAGSIPILRLTKPQPRSLSLYLHSRIQQRQRRHDHRHYLEDLHMLAREEDRWDGLVGGKEEGVWWSWEVQRALGEVQGKLQAERERNREWAERLQGVVDREREAMEWERGVEERVKMERRKMRKVEKIRRKCGAADG</sequence>
<protein>
    <recommendedName>
        <fullName evidence="1">Complex 1 LYR protein domain-containing protein</fullName>
    </recommendedName>
</protein>
<organism evidence="2 3">
    <name type="scientific">Zasmidium cellare ATCC 36951</name>
    <dbReference type="NCBI Taxonomy" id="1080233"/>
    <lineage>
        <taxon>Eukaryota</taxon>
        <taxon>Fungi</taxon>
        <taxon>Dikarya</taxon>
        <taxon>Ascomycota</taxon>
        <taxon>Pezizomycotina</taxon>
        <taxon>Dothideomycetes</taxon>
        <taxon>Dothideomycetidae</taxon>
        <taxon>Mycosphaerellales</taxon>
        <taxon>Mycosphaerellaceae</taxon>
        <taxon>Zasmidium</taxon>
    </lineage>
</organism>
<dbReference type="InterPro" id="IPR008011">
    <property type="entry name" value="Complex1_LYR_dom"/>
</dbReference>
<reference evidence="2" key="1">
    <citation type="journal article" date="2020" name="Stud. Mycol.">
        <title>101 Dothideomycetes genomes: a test case for predicting lifestyles and emergence of pathogens.</title>
        <authorList>
            <person name="Haridas S."/>
            <person name="Albert R."/>
            <person name="Binder M."/>
            <person name="Bloem J."/>
            <person name="Labutti K."/>
            <person name="Salamov A."/>
            <person name="Andreopoulos B."/>
            <person name="Baker S."/>
            <person name="Barry K."/>
            <person name="Bills G."/>
            <person name="Bluhm B."/>
            <person name="Cannon C."/>
            <person name="Castanera R."/>
            <person name="Culley D."/>
            <person name="Daum C."/>
            <person name="Ezra D."/>
            <person name="Gonzalez J."/>
            <person name="Henrissat B."/>
            <person name="Kuo A."/>
            <person name="Liang C."/>
            <person name="Lipzen A."/>
            <person name="Lutzoni F."/>
            <person name="Magnuson J."/>
            <person name="Mondo S."/>
            <person name="Nolan M."/>
            <person name="Ohm R."/>
            <person name="Pangilinan J."/>
            <person name="Park H.-J."/>
            <person name="Ramirez L."/>
            <person name="Alfaro M."/>
            <person name="Sun H."/>
            <person name="Tritt A."/>
            <person name="Yoshinaga Y."/>
            <person name="Zwiers L.-H."/>
            <person name="Turgeon B."/>
            <person name="Goodwin S."/>
            <person name="Spatafora J."/>
            <person name="Crous P."/>
            <person name="Grigoriev I."/>
        </authorList>
    </citation>
    <scope>NUCLEOTIDE SEQUENCE</scope>
    <source>
        <strain evidence="2">ATCC 36951</strain>
    </source>
</reference>
<keyword evidence="3" id="KW-1185">Reference proteome</keyword>
<dbReference type="CDD" id="cd20273">
    <property type="entry name" value="Complex1_LYR_unchar"/>
    <property type="match status" value="1"/>
</dbReference>
<dbReference type="InterPro" id="IPR046896">
    <property type="entry name" value="Cup1-like_N"/>
</dbReference>
<gene>
    <name evidence="2" type="ORF">M409DRAFT_50850</name>
</gene>
<feature type="domain" description="Complex 1 LYR protein" evidence="1">
    <location>
        <begin position="17"/>
        <end position="72"/>
    </location>
</feature>
<dbReference type="AlphaFoldDB" id="A0A6A6CW82"/>
<dbReference type="RefSeq" id="XP_033672293.1">
    <property type="nucleotide sequence ID" value="XM_033811651.1"/>
</dbReference>